<feature type="region of interest" description="Disordered" evidence="1">
    <location>
        <begin position="1"/>
        <end position="34"/>
    </location>
</feature>
<organism evidence="2 3">
    <name type="scientific">Oryza rufipogon</name>
    <name type="common">Brownbeard rice</name>
    <name type="synonym">Asian wild rice</name>
    <dbReference type="NCBI Taxonomy" id="4529"/>
    <lineage>
        <taxon>Eukaryota</taxon>
        <taxon>Viridiplantae</taxon>
        <taxon>Streptophyta</taxon>
        <taxon>Embryophyta</taxon>
        <taxon>Tracheophyta</taxon>
        <taxon>Spermatophyta</taxon>
        <taxon>Magnoliopsida</taxon>
        <taxon>Liliopsida</taxon>
        <taxon>Poales</taxon>
        <taxon>Poaceae</taxon>
        <taxon>BOP clade</taxon>
        <taxon>Oryzoideae</taxon>
        <taxon>Oryzeae</taxon>
        <taxon>Oryzinae</taxon>
        <taxon>Oryza</taxon>
    </lineage>
</organism>
<feature type="compositionally biased region" description="Gly residues" evidence="1">
    <location>
        <begin position="1"/>
        <end position="24"/>
    </location>
</feature>
<evidence type="ECO:0000313" key="2">
    <source>
        <dbReference type="EnsemblPlants" id="ORUFI05G08350.1"/>
    </source>
</evidence>
<dbReference type="AlphaFoldDB" id="A0A0E0PJ64"/>
<reference evidence="2" key="2">
    <citation type="submission" date="2015-06" db="UniProtKB">
        <authorList>
            <consortium name="EnsemblPlants"/>
        </authorList>
    </citation>
    <scope>IDENTIFICATION</scope>
</reference>
<proteinExistence type="predicted"/>
<dbReference type="Gramene" id="ORUFI05G08350.1">
    <property type="protein sequence ID" value="ORUFI05G08350.1"/>
    <property type="gene ID" value="ORUFI05G08350"/>
</dbReference>
<evidence type="ECO:0000256" key="1">
    <source>
        <dbReference type="SAM" id="MobiDB-lite"/>
    </source>
</evidence>
<evidence type="ECO:0000313" key="3">
    <source>
        <dbReference type="Proteomes" id="UP000008022"/>
    </source>
</evidence>
<name>A0A0E0PJ64_ORYRU</name>
<dbReference type="HOGENOM" id="CLU_2982433_0_0_1"/>
<protein>
    <submittedName>
        <fullName evidence="2">Uncharacterized protein</fullName>
    </submittedName>
</protein>
<dbReference type="Proteomes" id="UP000008022">
    <property type="component" value="Unassembled WGS sequence"/>
</dbReference>
<dbReference type="EnsemblPlants" id="ORUFI05G08350.1">
    <property type="protein sequence ID" value="ORUFI05G08350.1"/>
    <property type="gene ID" value="ORUFI05G08350"/>
</dbReference>
<sequence length="58" mass="6001">MRGMTNSGGGGKAMCGLSDDGGNGRAVTRGLSDGGGCRRTCEGGLRADLRQQRWRRSG</sequence>
<keyword evidence="3" id="KW-1185">Reference proteome</keyword>
<reference evidence="3" key="1">
    <citation type="submission" date="2013-06" db="EMBL/GenBank/DDBJ databases">
        <authorList>
            <person name="Zhao Q."/>
        </authorList>
    </citation>
    <scope>NUCLEOTIDE SEQUENCE</scope>
    <source>
        <strain evidence="3">cv. W1943</strain>
    </source>
</reference>
<accession>A0A0E0PJ64</accession>